<dbReference type="Proteomes" id="UP000182373">
    <property type="component" value="Chromosome"/>
</dbReference>
<dbReference type="AlphaFoldDB" id="A0AAC9P7N3"/>
<organism evidence="1 2">
    <name type="scientific">Granulibacter bethesdensis</name>
    <dbReference type="NCBI Taxonomy" id="364410"/>
    <lineage>
        <taxon>Bacteria</taxon>
        <taxon>Pseudomonadati</taxon>
        <taxon>Pseudomonadota</taxon>
        <taxon>Alphaproteobacteria</taxon>
        <taxon>Acetobacterales</taxon>
        <taxon>Acetobacteraceae</taxon>
        <taxon>Granulibacter</taxon>
    </lineage>
</organism>
<name>A0AAC9P7N3_9PROT</name>
<reference evidence="2" key="1">
    <citation type="submission" date="2016-11" db="EMBL/GenBank/DDBJ databases">
        <title>Comparative genomic and phenotypic analysis of Granulibacter bethesdensis clinical isolates from patients with chronic granulomatous disease.</title>
        <authorList>
            <person name="Zarember K.A."/>
            <person name="Porcella S.F."/>
            <person name="Chu J."/>
            <person name="Ding L."/>
            <person name="Dahlstrom E."/>
            <person name="Barbian K."/>
            <person name="Martens C."/>
            <person name="Sykora L."/>
            <person name="Kramer S."/>
            <person name="Pettinato A.M."/>
            <person name="Hong H."/>
            <person name="Wald G."/>
            <person name="Berg L.J."/>
            <person name="Rogge L.S."/>
            <person name="Greenberg D.E."/>
            <person name="Falcone E.L."/>
            <person name="Neves J.F."/>
            <person name="Simoes M.J."/>
            <person name="Casal M."/>
            <person name="Rodriguez-Lopez F.C."/>
            <person name="Zelazny A."/>
            <person name="Gallin J.I."/>
            <person name="Holland S.M."/>
        </authorList>
    </citation>
    <scope>NUCLEOTIDE SEQUENCE [LARGE SCALE GENOMIC DNA]</scope>
    <source>
        <strain evidence="2">NIH9.1</strain>
    </source>
</reference>
<dbReference type="EMBL" id="CP018191">
    <property type="protein sequence ID" value="APH53676.1"/>
    <property type="molecule type" value="Genomic_DNA"/>
</dbReference>
<sequence>MSEVAAVFTDADAPVPITAGPPPFLGFHGLPWDNMGVKRYSAPKPW</sequence>
<proteinExistence type="predicted"/>
<accession>A0AAC9P7N3</accession>
<gene>
    <name evidence="1" type="ORF">GbCGDNIH9_8417</name>
</gene>
<protein>
    <submittedName>
        <fullName evidence="1">Uncharacterized protein</fullName>
    </submittedName>
</protein>
<evidence type="ECO:0000313" key="1">
    <source>
        <dbReference type="EMBL" id="APH53676.1"/>
    </source>
</evidence>
<evidence type="ECO:0000313" key="2">
    <source>
        <dbReference type="Proteomes" id="UP000182373"/>
    </source>
</evidence>